<evidence type="ECO:0000313" key="2">
    <source>
        <dbReference type="Proteomes" id="UP000814140"/>
    </source>
</evidence>
<dbReference type="Proteomes" id="UP000814140">
    <property type="component" value="Unassembled WGS sequence"/>
</dbReference>
<keyword evidence="2" id="KW-1185">Reference proteome</keyword>
<protein>
    <submittedName>
        <fullName evidence="1">Pkinase-domain-containing protein</fullName>
    </submittedName>
</protein>
<comment type="caution">
    <text evidence="1">The sequence shown here is derived from an EMBL/GenBank/DDBJ whole genome shotgun (WGS) entry which is preliminary data.</text>
</comment>
<sequence length="674" mass="73544">MSRPPVDKLYERLQEIGKGAYGRVYKGRDLQSGQIVALKIIDLDIPDDDVAEIQREVALLTQLSGGPNITQYYGCHVDGPRVWIVMELAEGGSVFDLMKASPNGALEERFAAIITREVLAGLTYIHDSAVIHRDIKAANILVTAAGAVKICDFGVSAALPSANGKRNTVIGTPFWMAPEIAQSNPVYDTKADIWSMGILLYEMIKGKPPNAHIDRFEVFRMLPRMQPARFAESDGSKELREFLPLCLASSPADRLSAPELLKAKWVRSAKAPTAVLKELLTRYELWVKRGSRLPLGVDVEEMPHLQDNVQTAASAWEFGTSRRSLLGDPFHPLDAENHPEDKLETVRAPVKLPSSLRSLFDDGGGLARDPFRIPDIVNNPSTSPLVPIPPSPSGMSRLASKGWAKDSNVSHPIPIPSPSPSPSKAFPFPPRTNIQSRTRPKANVATFDKRTDVVTQGMYLGTHLSDGTQALDRMRTRERSNSNVDGKPRSPLGLRVDTGRARAISTSGTDRPSLPALETVKASLLATTKPPAKPEGNSKNETPRLSPSFTSPLTTPLTDFAKPRDFRFPPSVASPVRQNRSPSLAPRTHLPPSPIHPPVLTHAEGPVLRPLDYTLITSSREEMHAELATIVEDLSRWLALVETGLSHMAKGANDDRVDEQDESGVLADSLGVHG</sequence>
<proteinExistence type="predicted"/>
<reference evidence="1" key="1">
    <citation type="submission" date="2021-03" db="EMBL/GenBank/DDBJ databases">
        <authorList>
            <consortium name="DOE Joint Genome Institute"/>
            <person name="Ahrendt S."/>
            <person name="Looney B.P."/>
            <person name="Miyauchi S."/>
            <person name="Morin E."/>
            <person name="Drula E."/>
            <person name="Courty P.E."/>
            <person name="Chicoki N."/>
            <person name="Fauchery L."/>
            <person name="Kohler A."/>
            <person name="Kuo A."/>
            <person name="Labutti K."/>
            <person name="Pangilinan J."/>
            <person name="Lipzen A."/>
            <person name="Riley R."/>
            <person name="Andreopoulos W."/>
            <person name="He G."/>
            <person name="Johnson J."/>
            <person name="Barry K.W."/>
            <person name="Grigoriev I.V."/>
            <person name="Nagy L."/>
            <person name="Hibbett D."/>
            <person name="Henrissat B."/>
            <person name="Matheny P.B."/>
            <person name="Labbe J."/>
            <person name="Martin F."/>
        </authorList>
    </citation>
    <scope>NUCLEOTIDE SEQUENCE</scope>
    <source>
        <strain evidence="1">HHB10654</strain>
    </source>
</reference>
<dbReference type="EMBL" id="MU277190">
    <property type="protein sequence ID" value="KAI0067163.1"/>
    <property type="molecule type" value="Genomic_DNA"/>
</dbReference>
<organism evidence="1 2">
    <name type="scientific">Artomyces pyxidatus</name>
    <dbReference type="NCBI Taxonomy" id="48021"/>
    <lineage>
        <taxon>Eukaryota</taxon>
        <taxon>Fungi</taxon>
        <taxon>Dikarya</taxon>
        <taxon>Basidiomycota</taxon>
        <taxon>Agaricomycotina</taxon>
        <taxon>Agaricomycetes</taxon>
        <taxon>Russulales</taxon>
        <taxon>Auriscalpiaceae</taxon>
        <taxon>Artomyces</taxon>
    </lineage>
</organism>
<gene>
    <name evidence="1" type="ORF">BV25DRAFT_1819448</name>
</gene>
<name>A0ACB8TFG1_9AGAM</name>
<accession>A0ACB8TFG1</accession>
<evidence type="ECO:0000313" key="1">
    <source>
        <dbReference type="EMBL" id="KAI0067163.1"/>
    </source>
</evidence>
<reference evidence="1" key="2">
    <citation type="journal article" date="2022" name="New Phytol.">
        <title>Evolutionary transition to the ectomycorrhizal habit in the genomes of a hyperdiverse lineage of mushroom-forming fungi.</title>
        <authorList>
            <person name="Looney B."/>
            <person name="Miyauchi S."/>
            <person name="Morin E."/>
            <person name="Drula E."/>
            <person name="Courty P.E."/>
            <person name="Kohler A."/>
            <person name="Kuo A."/>
            <person name="LaButti K."/>
            <person name="Pangilinan J."/>
            <person name="Lipzen A."/>
            <person name="Riley R."/>
            <person name="Andreopoulos W."/>
            <person name="He G."/>
            <person name="Johnson J."/>
            <person name="Nolan M."/>
            <person name="Tritt A."/>
            <person name="Barry K.W."/>
            <person name="Grigoriev I.V."/>
            <person name="Nagy L.G."/>
            <person name="Hibbett D."/>
            <person name="Henrissat B."/>
            <person name="Matheny P.B."/>
            <person name="Labbe J."/>
            <person name="Martin F.M."/>
        </authorList>
    </citation>
    <scope>NUCLEOTIDE SEQUENCE</scope>
    <source>
        <strain evidence="1">HHB10654</strain>
    </source>
</reference>